<evidence type="ECO:0000256" key="1">
    <source>
        <dbReference type="SAM" id="MobiDB-lite"/>
    </source>
</evidence>
<dbReference type="Proteomes" id="UP000322927">
    <property type="component" value="Chromosome"/>
</dbReference>
<proteinExistence type="predicted"/>
<dbReference type="OrthoDB" id="4324067at2"/>
<feature type="transmembrane region" description="Helical" evidence="2">
    <location>
        <begin position="39"/>
        <end position="59"/>
    </location>
</feature>
<evidence type="ECO:0000313" key="3">
    <source>
        <dbReference type="EMBL" id="QES34418.1"/>
    </source>
</evidence>
<dbReference type="RefSeq" id="WP_150216489.1">
    <property type="nucleotide sequence ID" value="NZ_CP029192.1"/>
</dbReference>
<evidence type="ECO:0000313" key="4">
    <source>
        <dbReference type="Proteomes" id="UP000322927"/>
    </source>
</evidence>
<keyword evidence="2" id="KW-1133">Transmembrane helix</keyword>
<keyword evidence="2" id="KW-0812">Transmembrane</keyword>
<feature type="region of interest" description="Disordered" evidence="1">
    <location>
        <begin position="1"/>
        <end position="29"/>
    </location>
</feature>
<sequence>MAAAGSKLPEGPPEGLPGGLPEGRYGRSRTADEAADRKLKIVGSVLGVVLLGVVGWFGYDYVNGAKLSGEVIKFDVVSDHAVEAHLEVRKDSDAKGYCTLRSQAESGDEVGRKDFRFDDRTDRVDRVVTLRTTKKATSVELLGCHSD</sequence>
<gene>
    <name evidence="3" type="ORF">DEJ48_14330</name>
</gene>
<name>A0A5P2BXM4_STRVZ</name>
<accession>A0A5P2BXM4</accession>
<dbReference type="EMBL" id="CP029192">
    <property type="protein sequence ID" value="QES34418.1"/>
    <property type="molecule type" value="Genomic_DNA"/>
</dbReference>
<dbReference type="InterPro" id="IPR025443">
    <property type="entry name" value="DUF4307"/>
</dbReference>
<evidence type="ECO:0000256" key="2">
    <source>
        <dbReference type="SAM" id="Phobius"/>
    </source>
</evidence>
<dbReference type="Pfam" id="PF14155">
    <property type="entry name" value="DUF4307"/>
    <property type="match status" value="1"/>
</dbReference>
<dbReference type="AlphaFoldDB" id="A0A5P2BXM4"/>
<keyword evidence="2" id="KW-0472">Membrane</keyword>
<organism evidence="3 4">
    <name type="scientific">Streptomyces venezuelae</name>
    <dbReference type="NCBI Taxonomy" id="54571"/>
    <lineage>
        <taxon>Bacteria</taxon>
        <taxon>Bacillati</taxon>
        <taxon>Actinomycetota</taxon>
        <taxon>Actinomycetes</taxon>
        <taxon>Kitasatosporales</taxon>
        <taxon>Streptomycetaceae</taxon>
        <taxon>Streptomyces</taxon>
    </lineage>
</organism>
<protein>
    <submittedName>
        <fullName evidence="3">DUF4307 domain-containing protein</fullName>
    </submittedName>
</protein>
<reference evidence="3 4" key="1">
    <citation type="submission" date="2018-05" db="EMBL/GenBank/DDBJ databases">
        <title>Streptomyces venezuelae.</title>
        <authorList>
            <person name="Kim W."/>
            <person name="Lee N."/>
            <person name="Cho B.-K."/>
        </authorList>
    </citation>
    <scope>NUCLEOTIDE SEQUENCE [LARGE SCALE GENOMIC DNA]</scope>
    <source>
        <strain evidence="3 4">ATCC 14584</strain>
    </source>
</reference>